<keyword evidence="1" id="KW-1133">Transmembrane helix</keyword>
<dbReference type="Proteomes" id="UP000184144">
    <property type="component" value="Unassembled WGS sequence"/>
</dbReference>
<evidence type="ECO:0000313" key="3">
    <source>
        <dbReference type="Proteomes" id="UP000184144"/>
    </source>
</evidence>
<protein>
    <recommendedName>
        <fullName evidence="4">CTP synthetase</fullName>
    </recommendedName>
</protein>
<feature type="transmembrane region" description="Helical" evidence="1">
    <location>
        <begin position="7"/>
        <end position="26"/>
    </location>
</feature>
<name>A0A1M4U2U3_9RHOB</name>
<feature type="transmembrane region" description="Helical" evidence="1">
    <location>
        <begin position="32"/>
        <end position="53"/>
    </location>
</feature>
<gene>
    <name evidence="2" type="ORF">SAMN05444273_101635</name>
</gene>
<keyword evidence="1" id="KW-0472">Membrane</keyword>
<keyword evidence="3" id="KW-1185">Reference proteome</keyword>
<dbReference type="STRING" id="1486859.SAMN05444273_101635"/>
<dbReference type="RefSeq" id="WP_073140384.1">
    <property type="nucleotide sequence ID" value="NZ_FQUV01000001.1"/>
</dbReference>
<evidence type="ECO:0008006" key="4">
    <source>
        <dbReference type="Google" id="ProtNLM"/>
    </source>
</evidence>
<dbReference type="OrthoDB" id="7510999at2"/>
<keyword evidence="1" id="KW-0812">Transmembrane</keyword>
<organism evidence="2 3">
    <name type="scientific">Litoreibacter ascidiaceicola</name>
    <dbReference type="NCBI Taxonomy" id="1486859"/>
    <lineage>
        <taxon>Bacteria</taxon>
        <taxon>Pseudomonadati</taxon>
        <taxon>Pseudomonadota</taxon>
        <taxon>Alphaproteobacteria</taxon>
        <taxon>Rhodobacterales</taxon>
        <taxon>Roseobacteraceae</taxon>
        <taxon>Litoreibacter</taxon>
    </lineage>
</organism>
<reference evidence="3" key="1">
    <citation type="submission" date="2016-11" db="EMBL/GenBank/DDBJ databases">
        <authorList>
            <person name="Varghese N."/>
            <person name="Submissions S."/>
        </authorList>
    </citation>
    <scope>NUCLEOTIDE SEQUENCE [LARGE SCALE GENOMIC DNA]</scope>
    <source>
        <strain evidence="3">DSM 100566</strain>
    </source>
</reference>
<evidence type="ECO:0000256" key="1">
    <source>
        <dbReference type="SAM" id="Phobius"/>
    </source>
</evidence>
<evidence type="ECO:0000313" key="2">
    <source>
        <dbReference type="EMBL" id="SHE51013.1"/>
    </source>
</evidence>
<dbReference type="AlphaFoldDB" id="A0A1M4U2U3"/>
<proteinExistence type="predicted"/>
<sequence length="62" mass="6656">MFRLAAILYSMIATTVAGTLIIAALTMGYDTLVPIVAVSVVGFVVSIPVTWWITKQITSKIV</sequence>
<accession>A0A1M4U2U3</accession>
<dbReference type="EMBL" id="FQUV01000001">
    <property type="protein sequence ID" value="SHE51013.1"/>
    <property type="molecule type" value="Genomic_DNA"/>
</dbReference>